<accession>A0A2R4XGS6</accession>
<keyword evidence="2" id="KW-1185">Reference proteome</keyword>
<proteinExistence type="predicted"/>
<organism evidence="1 2">
    <name type="scientific">Orrella marina</name>
    <dbReference type="NCBI Taxonomy" id="2163011"/>
    <lineage>
        <taxon>Bacteria</taxon>
        <taxon>Pseudomonadati</taxon>
        <taxon>Pseudomonadota</taxon>
        <taxon>Betaproteobacteria</taxon>
        <taxon>Burkholderiales</taxon>
        <taxon>Alcaligenaceae</taxon>
        <taxon>Orrella</taxon>
    </lineage>
</organism>
<sequence>MRVMIVHHTFYSFPLFYQHLLARCRHNSRSHQSAQSATINLAREPMAARSVATGQAQPLETPLEMYRRFSIELTLDA</sequence>
<evidence type="ECO:0000313" key="1">
    <source>
        <dbReference type="EMBL" id="AWB32893.1"/>
    </source>
</evidence>
<gene>
    <name evidence="1" type="ORF">DBV39_03240</name>
</gene>
<dbReference type="AlphaFoldDB" id="A0A2R4XGS6"/>
<dbReference type="KEGG" id="boz:DBV39_03240"/>
<dbReference type="EMBL" id="CP028901">
    <property type="protein sequence ID" value="AWB32893.1"/>
    <property type="molecule type" value="Genomic_DNA"/>
</dbReference>
<protein>
    <submittedName>
        <fullName evidence="1">Uncharacterized protein</fullName>
    </submittedName>
</protein>
<dbReference type="Proteomes" id="UP000244571">
    <property type="component" value="Chromosome"/>
</dbReference>
<evidence type="ECO:0000313" key="2">
    <source>
        <dbReference type="Proteomes" id="UP000244571"/>
    </source>
</evidence>
<reference evidence="1 2" key="1">
    <citation type="submission" date="2018-04" db="EMBL/GenBank/DDBJ databases">
        <title>Bordetella sp. HZ20 isolated from seawater.</title>
        <authorList>
            <person name="Sun C."/>
        </authorList>
    </citation>
    <scope>NUCLEOTIDE SEQUENCE [LARGE SCALE GENOMIC DNA]</scope>
    <source>
        <strain evidence="1 2">HZ20</strain>
    </source>
</reference>
<name>A0A2R4XGS6_9BURK</name>